<evidence type="ECO:0000313" key="2">
    <source>
        <dbReference type="Proteomes" id="UP000298347"/>
    </source>
</evidence>
<dbReference type="Pfam" id="PF17356">
    <property type="entry name" value="PBSX_XtrA"/>
    <property type="match status" value="1"/>
</dbReference>
<dbReference type="OrthoDB" id="2895694at2"/>
<dbReference type="InterPro" id="IPR035530">
    <property type="entry name" value="PBSX_XtrA"/>
</dbReference>
<dbReference type="Proteomes" id="UP000298347">
    <property type="component" value="Unassembled WGS sequence"/>
</dbReference>
<keyword evidence="2" id="KW-1185">Reference proteome</keyword>
<comment type="caution">
    <text evidence="1">The sequence shown here is derived from an EMBL/GenBank/DDBJ whole genome shotgun (WGS) entry which is preliminary data.</text>
</comment>
<dbReference type="AlphaFoldDB" id="A0A4Z0GKZ4"/>
<accession>A0A4Z0GKZ4</accession>
<name>A0A4Z0GKZ4_9BACL</name>
<sequence length="49" mass="5390">MERGKVLVVILDGVQGKAKVTEAVDHRSIIIETVKGKIAKIKYNEGELL</sequence>
<organism evidence="1 2">
    <name type="scientific">Sporolactobacillus shoreae</name>
    <dbReference type="NCBI Taxonomy" id="1465501"/>
    <lineage>
        <taxon>Bacteria</taxon>
        <taxon>Bacillati</taxon>
        <taxon>Bacillota</taxon>
        <taxon>Bacilli</taxon>
        <taxon>Bacillales</taxon>
        <taxon>Sporolactobacillaceae</taxon>
        <taxon>Sporolactobacillus</taxon>
    </lineage>
</organism>
<dbReference type="EMBL" id="SRJD01000027">
    <property type="protein sequence ID" value="TGA96304.1"/>
    <property type="molecule type" value="Genomic_DNA"/>
</dbReference>
<protein>
    <submittedName>
        <fullName evidence="1">Terminase</fullName>
    </submittedName>
</protein>
<proteinExistence type="predicted"/>
<reference evidence="1 2" key="1">
    <citation type="journal article" date="2015" name="Int. J. Syst. Evol. Microbiol.">
        <title>Sporolactobacillus shoreae sp. nov. and Sporolactobacillus spathodeae sp. nov., two spore-forming lactic acid bacteria isolated from tree barks in Thailand.</title>
        <authorList>
            <person name="Thamacharoensuk T."/>
            <person name="Kitahara M."/>
            <person name="Ohkuma M."/>
            <person name="Thongchul N."/>
            <person name="Tanasupawat S."/>
        </authorList>
    </citation>
    <scope>NUCLEOTIDE SEQUENCE [LARGE SCALE GENOMIC DNA]</scope>
    <source>
        <strain evidence="1 2">BK92</strain>
    </source>
</reference>
<gene>
    <name evidence="1" type="ORF">E4665_16120</name>
</gene>
<evidence type="ECO:0000313" key="1">
    <source>
        <dbReference type="EMBL" id="TGA96304.1"/>
    </source>
</evidence>